<comment type="caution">
    <text evidence="2">The sequence shown here is derived from an EMBL/GenBank/DDBJ whole genome shotgun (WGS) entry which is preliminary data.</text>
</comment>
<reference evidence="2 3" key="1">
    <citation type="submission" date="2019-06" db="EMBL/GenBank/DDBJ databases">
        <title>Whole genome shotgun sequence of Flavobacterium flevense NBRC 14960.</title>
        <authorList>
            <person name="Hosoyama A."/>
            <person name="Uohara A."/>
            <person name="Ohji S."/>
            <person name="Ichikawa N."/>
        </authorList>
    </citation>
    <scope>NUCLEOTIDE SEQUENCE [LARGE SCALE GENOMIC DNA]</scope>
    <source>
        <strain evidence="2 3">NBRC 14960</strain>
    </source>
</reference>
<evidence type="ECO:0000313" key="2">
    <source>
        <dbReference type="EMBL" id="GEC70684.1"/>
    </source>
</evidence>
<accession>A0A4Y4AVV5</accession>
<name>A0A4Y4AVV5_9FLAO</name>
<keyword evidence="3" id="KW-1185">Reference proteome</keyword>
<proteinExistence type="predicted"/>
<dbReference type="AlphaFoldDB" id="A0A4Y4AVV5"/>
<dbReference type="EMBL" id="BJNP01000002">
    <property type="protein sequence ID" value="GEC70684.1"/>
    <property type="molecule type" value="Genomic_DNA"/>
</dbReference>
<keyword evidence="1" id="KW-0472">Membrane</keyword>
<keyword evidence="1" id="KW-0812">Transmembrane</keyword>
<evidence type="ECO:0000313" key="3">
    <source>
        <dbReference type="Proteomes" id="UP000316775"/>
    </source>
</evidence>
<dbReference type="Proteomes" id="UP000316775">
    <property type="component" value="Unassembled WGS sequence"/>
</dbReference>
<gene>
    <name evidence="2" type="ORF">FFL01_02230</name>
</gene>
<feature type="transmembrane region" description="Helical" evidence="1">
    <location>
        <begin position="12"/>
        <end position="31"/>
    </location>
</feature>
<protein>
    <submittedName>
        <fullName evidence="2">Uncharacterized protein</fullName>
    </submittedName>
</protein>
<organism evidence="2 3">
    <name type="scientific">Flavobacterium flevense</name>
    <dbReference type="NCBI Taxonomy" id="983"/>
    <lineage>
        <taxon>Bacteria</taxon>
        <taxon>Pseudomonadati</taxon>
        <taxon>Bacteroidota</taxon>
        <taxon>Flavobacteriia</taxon>
        <taxon>Flavobacteriales</taxon>
        <taxon>Flavobacteriaceae</taxon>
        <taxon>Flavobacterium</taxon>
    </lineage>
</organism>
<keyword evidence="1" id="KW-1133">Transmembrane helix</keyword>
<sequence length="73" mass="8593">MLLKIKKRNFDQVGMSFLLLTSIKLGVYYFILKPILNSKQYDIATEKMNFFALFILFLTIETVVTIRILSEKQ</sequence>
<feature type="transmembrane region" description="Helical" evidence="1">
    <location>
        <begin position="51"/>
        <end position="69"/>
    </location>
</feature>
<dbReference type="STRING" id="983.SAMN05443543_102312"/>
<evidence type="ECO:0000256" key="1">
    <source>
        <dbReference type="SAM" id="Phobius"/>
    </source>
</evidence>